<sequence>MKLRTFSSAAIIAAIALGSVIPATSAFADEKDLDSVGSVRVLEDDGTEEPTGPIDPEKPDTELPIVTWPEVNPNPDRGPLMIENVTNLEFGEIMTSANRVEKHAEAVQISDGTERGNFVQWRDTRAGGTFGYELQAKLTQQFTGVESDTNVLTGSTIDFANGFMEADVRDGENENPAPTVTNNAFTLAYGDAAETVVTANEENREGKGRYIMAFGDSREETAGTSVKLSVPANTATNMALDDYEAIVTWSLVAAP</sequence>
<feature type="signal peptide" evidence="2">
    <location>
        <begin position="1"/>
        <end position="28"/>
    </location>
</feature>
<dbReference type="InterPro" id="IPR027994">
    <property type="entry name" value="WxL_dom"/>
</dbReference>
<proteinExistence type="predicted"/>
<gene>
    <name evidence="4" type="ORF">C6N14_03195</name>
</gene>
<dbReference type="RefSeq" id="WP_108145537.1">
    <property type="nucleotide sequence ID" value="NZ_PYGR01000008.1"/>
</dbReference>
<dbReference type="Proteomes" id="UP000244022">
    <property type="component" value="Unassembled WGS sequence"/>
</dbReference>
<dbReference type="Pfam" id="PF13731">
    <property type="entry name" value="WxL"/>
    <property type="match status" value="1"/>
</dbReference>
<organism evidence="4 5">
    <name type="scientific">Enterococcus mundtii</name>
    <dbReference type="NCBI Taxonomy" id="53346"/>
    <lineage>
        <taxon>Bacteria</taxon>
        <taxon>Bacillati</taxon>
        <taxon>Bacillota</taxon>
        <taxon>Bacilli</taxon>
        <taxon>Lactobacillales</taxon>
        <taxon>Enterococcaceae</taxon>
        <taxon>Enterococcus</taxon>
    </lineage>
</organism>
<reference evidence="4 5" key="1">
    <citation type="submission" date="2018-03" db="EMBL/GenBank/DDBJ databases">
        <title>Draft genome sequences of four Enterococcus mundtii strains isolated from beef slaughterhouses in Kenya.</title>
        <authorList>
            <person name="Wambui J."/>
            <person name="Stevens M."/>
            <person name="Njage P."/>
            <person name="Stephan R."/>
            <person name="Tasara T."/>
        </authorList>
    </citation>
    <scope>NUCLEOTIDE SEQUENCE [LARGE SCALE GENOMIC DNA]</scope>
    <source>
        <strain evidence="4 5">H18-EM</strain>
    </source>
</reference>
<keyword evidence="2" id="KW-0732">Signal</keyword>
<name>A0A2T5DER8_ENTMU</name>
<dbReference type="EMBL" id="PYGR01000008">
    <property type="protein sequence ID" value="PTO36544.1"/>
    <property type="molecule type" value="Genomic_DNA"/>
</dbReference>
<protein>
    <submittedName>
        <fullName evidence="4">WxL domain-containing protein</fullName>
    </submittedName>
</protein>
<evidence type="ECO:0000256" key="1">
    <source>
        <dbReference type="SAM" id="MobiDB-lite"/>
    </source>
</evidence>
<evidence type="ECO:0000259" key="3">
    <source>
        <dbReference type="Pfam" id="PF13731"/>
    </source>
</evidence>
<accession>A0A2T5DER8</accession>
<evidence type="ECO:0000313" key="4">
    <source>
        <dbReference type="EMBL" id="PTO36544.1"/>
    </source>
</evidence>
<feature type="region of interest" description="Disordered" evidence="1">
    <location>
        <begin position="41"/>
        <end position="63"/>
    </location>
</feature>
<dbReference type="AlphaFoldDB" id="A0A2T5DER8"/>
<evidence type="ECO:0000313" key="5">
    <source>
        <dbReference type="Proteomes" id="UP000244022"/>
    </source>
</evidence>
<feature type="chain" id="PRO_5015531183" evidence="2">
    <location>
        <begin position="29"/>
        <end position="255"/>
    </location>
</feature>
<evidence type="ECO:0000256" key="2">
    <source>
        <dbReference type="SAM" id="SignalP"/>
    </source>
</evidence>
<feature type="domain" description="WxL" evidence="3">
    <location>
        <begin position="29"/>
        <end position="255"/>
    </location>
</feature>
<comment type="caution">
    <text evidence="4">The sequence shown here is derived from an EMBL/GenBank/DDBJ whole genome shotgun (WGS) entry which is preliminary data.</text>
</comment>